<dbReference type="PROSITE" id="PS50235">
    <property type="entry name" value="USP_3"/>
    <property type="match status" value="1"/>
</dbReference>
<keyword evidence="5" id="KW-0788">Thiol protease</keyword>
<dbReference type="Gene3D" id="3.90.70.10">
    <property type="entry name" value="Cysteine proteinases"/>
    <property type="match status" value="1"/>
</dbReference>
<dbReference type="InterPro" id="IPR018200">
    <property type="entry name" value="USP_CS"/>
</dbReference>
<feature type="region of interest" description="Disordered" evidence="6">
    <location>
        <begin position="516"/>
        <end position="619"/>
    </location>
</feature>
<evidence type="ECO:0000256" key="5">
    <source>
        <dbReference type="RuleBase" id="RU366025"/>
    </source>
</evidence>
<comment type="catalytic activity">
    <reaction evidence="1 5">
        <text>Thiol-dependent hydrolysis of ester, thioester, amide, peptide and isopeptide bonds formed by the C-terminal Gly of ubiquitin (a 76-residue protein attached to proteins as an intracellular targeting signal).</text>
        <dbReference type="EC" id="3.4.19.12"/>
    </reaction>
</comment>
<dbReference type="Pfam" id="PF00443">
    <property type="entry name" value="UCH"/>
    <property type="match status" value="1"/>
</dbReference>
<evidence type="ECO:0000313" key="8">
    <source>
        <dbReference type="EMBL" id="TFL03480.1"/>
    </source>
</evidence>
<feature type="region of interest" description="Disordered" evidence="6">
    <location>
        <begin position="459"/>
        <end position="484"/>
    </location>
</feature>
<dbReference type="SUPFAM" id="SSF54001">
    <property type="entry name" value="Cysteine proteinases"/>
    <property type="match status" value="1"/>
</dbReference>
<dbReference type="Proteomes" id="UP000305067">
    <property type="component" value="Unassembled WGS sequence"/>
</dbReference>
<feature type="compositionally biased region" description="Low complexity" evidence="6">
    <location>
        <begin position="857"/>
        <end position="867"/>
    </location>
</feature>
<proteinExistence type="inferred from homology"/>
<dbReference type="AlphaFoldDB" id="A0A5C3QRL8"/>
<dbReference type="GO" id="GO:0016579">
    <property type="term" value="P:protein deubiquitination"/>
    <property type="evidence" value="ECO:0007669"/>
    <property type="project" value="InterPro"/>
</dbReference>
<evidence type="ECO:0000259" key="7">
    <source>
        <dbReference type="PROSITE" id="PS50235"/>
    </source>
</evidence>
<organism evidence="8 9">
    <name type="scientific">Pterulicium gracile</name>
    <dbReference type="NCBI Taxonomy" id="1884261"/>
    <lineage>
        <taxon>Eukaryota</taxon>
        <taxon>Fungi</taxon>
        <taxon>Dikarya</taxon>
        <taxon>Basidiomycota</taxon>
        <taxon>Agaricomycotina</taxon>
        <taxon>Agaricomycetes</taxon>
        <taxon>Agaricomycetidae</taxon>
        <taxon>Agaricales</taxon>
        <taxon>Pleurotineae</taxon>
        <taxon>Pterulaceae</taxon>
        <taxon>Pterulicium</taxon>
    </lineage>
</organism>
<feature type="compositionally biased region" description="Pro residues" evidence="6">
    <location>
        <begin position="565"/>
        <end position="578"/>
    </location>
</feature>
<feature type="region of interest" description="Disordered" evidence="6">
    <location>
        <begin position="852"/>
        <end position="941"/>
    </location>
</feature>
<gene>
    <name evidence="8" type="ORF">BDV98DRAFT_526622</name>
</gene>
<dbReference type="GO" id="GO:0006508">
    <property type="term" value="P:proteolysis"/>
    <property type="evidence" value="ECO:0007669"/>
    <property type="project" value="UniProtKB-KW"/>
</dbReference>
<evidence type="ECO:0000256" key="6">
    <source>
        <dbReference type="SAM" id="MobiDB-lite"/>
    </source>
</evidence>
<dbReference type="GO" id="GO:0004843">
    <property type="term" value="F:cysteine-type deubiquitinase activity"/>
    <property type="evidence" value="ECO:0007669"/>
    <property type="project" value="UniProtKB-UniRule"/>
</dbReference>
<feature type="domain" description="USP" evidence="7">
    <location>
        <begin position="36"/>
        <end position="430"/>
    </location>
</feature>
<name>A0A5C3QRL8_9AGAR</name>
<feature type="compositionally biased region" description="Basic residues" evidence="6">
    <location>
        <begin position="601"/>
        <end position="611"/>
    </location>
</feature>
<keyword evidence="9" id="KW-1185">Reference proteome</keyword>
<feature type="compositionally biased region" description="Low complexity" evidence="6">
    <location>
        <begin position="520"/>
        <end position="541"/>
    </location>
</feature>
<dbReference type="OrthoDB" id="27652at2759"/>
<dbReference type="InterPro" id="IPR038765">
    <property type="entry name" value="Papain-like_cys_pep_sf"/>
</dbReference>
<evidence type="ECO:0000256" key="2">
    <source>
        <dbReference type="ARBA" id="ARBA00009085"/>
    </source>
</evidence>
<feature type="region of interest" description="Disordered" evidence="6">
    <location>
        <begin position="72"/>
        <end position="127"/>
    </location>
</feature>
<dbReference type="PROSITE" id="PS00972">
    <property type="entry name" value="USP_1"/>
    <property type="match status" value="1"/>
</dbReference>
<dbReference type="CDD" id="cd02663">
    <property type="entry name" value="Peptidase_C19G"/>
    <property type="match status" value="1"/>
</dbReference>
<dbReference type="GO" id="GO:0005829">
    <property type="term" value="C:cytosol"/>
    <property type="evidence" value="ECO:0007669"/>
    <property type="project" value="TreeGrafter"/>
</dbReference>
<evidence type="ECO:0000256" key="4">
    <source>
        <dbReference type="ARBA" id="ARBA00022801"/>
    </source>
</evidence>
<keyword evidence="4 5" id="KW-0378">Hydrolase</keyword>
<evidence type="ECO:0000256" key="3">
    <source>
        <dbReference type="ARBA" id="ARBA00022670"/>
    </source>
</evidence>
<feature type="compositionally biased region" description="Polar residues" evidence="6">
    <location>
        <begin position="735"/>
        <end position="753"/>
    </location>
</feature>
<protein>
    <recommendedName>
        <fullName evidence="5">Ubiquitin carboxyl-terminal hydrolase</fullName>
        <ecNumber evidence="5">3.4.19.12</ecNumber>
    </recommendedName>
</protein>
<dbReference type="GO" id="GO:0005634">
    <property type="term" value="C:nucleus"/>
    <property type="evidence" value="ECO:0007669"/>
    <property type="project" value="TreeGrafter"/>
</dbReference>
<feature type="region of interest" description="Disordered" evidence="6">
    <location>
        <begin position="656"/>
        <end position="828"/>
    </location>
</feature>
<dbReference type="PROSITE" id="PS00973">
    <property type="entry name" value="USP_2"/>
    <property type="match status" value="1"/>
</dbReference>
<evidence type="ECO:0000256" key="1">
    <source>
        <dbReference type="ARBA" id="ARBA00000707"/>
    </source>
</evidence>
<comment type="similarity">
    <text evidence="2 5">Belongs to the peptidase C19 family.</text>
</comment>
<sequence length="941" mass="101846">MNIAKWKPFGGQQPPNQPVQIIKPPVAVDNSHLNKIGLTNFGNTCYANSVLQALYFCGPFRDLLLQTSDHSVSPETLDAPQDVQQLQAPTLPQTPLTPVRRKPDRKASYTAEPAQSIVPTTAPIPPPPMPTNPPSLFSALRSLFDHVHRQRTDRGKVAPQAFINKLRELNELFRSTQHQDAHEFLNYLLNKVAEELEEEKITRAQDVHLGEDLASSVTTLQSKSQNSSSGTAPEDATLVQKLFEGVLTSETRCLTCETVSSRDECFLDLSIDIEQNSSVSACLRQFSASEMLCHTNKFFCDSCCDLQEAEKRMKIKRLPNVLALHLKRFKYQEDVQKYIKLAYRVAFPYELRLFNTADDADDADRLYELFGINVHIGSGPHHGHYISIIKTNGNWFVFDDETVEPIKENEIPKYFGDSSSSAYVLYYQAVDIDPVKLGLRPTASVSSVGETFEQNLSVPVESSASDKSAPILPPGLVASPNGSALEPQRVLSPLPIEKTPGGELVIDTSPTAFAPASTGVSADSPVVPSTPSVKPASSKTSLFKRTPSHSKSLPSRKPSVDIPPSAVPPVPTLPPPPTSVASEPAKAPPPKSPVEKEKKSWFKRSKTVKDKRRSETLPPDLVVTSIHDKDKRASYVPPLVPEYTTIHVDTPEAIAGYNTDTSSQRHSVAGSISDITIPPPAIPVNGSESPLHVSHPHSSASSTYPVSPSNLPPPPINTFSVPSSPMFTPEKSPRKSTSAAPISAASNPKPSSPTHKKSLSRFFPSSSHHESNGDASKSKRSQRPATADPLMGTGSATHTKGLPPLPPLPPAMSTATSSSRSSAYINRQPGSTARFSHLSTSDVVLDISAQSAQSLVESSTGHGSSSTGDEHGEQTPSQYQHHLQHQLTPMPEGRTNGLNGSASSKGPPPSNPKVKSARRKLSFTAPLLGFGKKDKHKDKVP</sequence>
<keyword evidence="3 5" id="KW-0645">Protease</keyword>
<reference evidence="8 9" key="1">
    <citation type="journal article" date="2019" name="Nat. Ecol. Evol.">
        <title>Megaphylogeny resolves global patterns of mushroom evolution.</title>
        <authorList>
            <person name="Varga T."/>
            <person name="Krizsan K."/>
            <person name="Foldi C."/>
            <person name="Dima B."/>
            <person name="Sanchez-Garcia M."/>
            <person name="Sanchez-Ramirez S."/>
            <person name="Szollosi G.J."/>
            <person name="Szarkandi J.G."/>
            <person name="Papp V."/>
            <person name="Albert L."/>
            <person name="Andreopoulos W."/>
            <person name="Angelini C."/>
            <person name="Antonin V."/>
            <person name="Barry K.W."/>
            <person name="Bougher N.L."/>
            <person name="Buchanan P."/>
            <person name="Buyck B."/>
            <person name="Bense V."/>
            <person name="Catcheside P."/>
            <person name="Chovatia M."/>
            <person name="Cooper J."/>
            <person name="Damon W."/>
            <person name="Desjardin D."/>
            <person name="Finy P."/>
            <person name="Geml J."/>
            <person name="Haridas S."/>
            <person name="Hughes K."/>
            <person name="Justo A."/>
            <person name="Karasinski D."/>
            <person name="Kautmanova I."/>
            <person name="Kiss B."/>
            <person name="Kocsube S."/>
            <person name="Kotiranta H."/>
            <person name="LaButti K.M."/>
            <person name="Lechner B.E."/>
            <person name="Liimatainen K."/>
            <person name="Lipzen A."/>
            <person name="Lukacs Z."/>
            <person name="Mihaltcheva S."/>
            <person name="Morgado L.N."/>
            <person name="Niskanen T."/>
            <person name="Noordeloos M.E."/>
            <person name="Ohm R.A."/>
            <person name="Ortiz-Santana B."/>
            <person name="Ovrebo C."/>
            <person name="Racz N."/>
            <person name="Riley R."/>
            <person name="Savchenko A."/>
            <person name="Shiryaev A."/>
            <person name="Soop K."/>
            <person name="Spirin V."/>
            <person name="Szebenyi C."/>
            <person name="Tomsovsky M."/>
            <person name="Tulloss R.E."/>
            <person name="Uehling J."/>
            <person name="Grigoriev I.V."/>
            <person name="Vagvolgyi C."/>
            <person name="Papp T."/>
            <person name="Martin F.M."/>
            <person name="Miettinen O."/>
            <person name="Hibbett D.S."/>
            <person name="Nagy L.G."/>
        </authorList>
    </citation>
    <scope>NUCLEOTIDE SEQUENCE [LARGE SCALE GENOMIC DNA]</scope>
    <source>
        <strain evidence="8 9">CBS 309.79</strain>
    </source>
</reference>
<feature type="compositionally biased region" description="Polar residues" evidence="6">
    <location>
        <begin position="874"/>
        <end position="887"/>
    </location>
</feature>
<accession>A0A5C3QRL8</accession>
<dbReference type="PANTHER" id="PTHR24006">
    <property type="entry name" value="UBIQUITIN CARBOXYL-TERMINAL HYDROLASE"/>
    <property type="match status" value="1"/>
</dbReference>
<evidence type="ECO:0000313" key="9">
    <source>
        <dbReference type="Proteomes" id="UP000305067"/>
    </source>
</evidence>
<dbReference type="PANTHER" id="PTHR24006:SF733">
    <property type="entry name" value="RE52890P"/>
    <property type="match status" value="1"/>
</dbReference>
<dbReference type="InterPro" id="IPR028889">
    <property type="entry name" value="USP"/>
</dbReference>
<dbReference type="InterPro" id="IPR050164">
    <property type="entry name" value="Peptidase_C19"/>
</dbReference>
<dbReference type="InterPro" id="IPR001394">
    <property type="entry name" value="Peptidase_C19_UCH"/>
</dbReference>
<feature type="compositionally biased region" description="Low complexity" evidence="6">
    <location>
        <begin position="696"/>
        <end position="709"/>
    </location>
</feature>
<feature type="compositionally biased region" description="Low complexity" evidence="6">
    <location>
        <begin position="811"/>
        <end position="823"/>
    </location>
</feature>
<dbReference type="EC" id="3.4.19.12" evidence="5"/>
<keyword evidence="5" id="KW-0833">Ubl conjugation pathway</keyword>
<dbReference type="STRING" id="1884261.A0A5C3QRL8"/>
<dbReference type="EMBL" id="ML178820">
    <property type="protein sequence ID" value="TFL03480.1"/>
    <property type="molecule type" value="Genomic_DNA"/>
</dbReference>
<feature type="compositionally biased region" description="Low complexity" evidence="6">
    <location>
        <begin position="84"/>
        <end position="98"/>
    </location>
</feature>
<feature type="compositionally biased region" description="Polar residues" evidence="6">
    <location>
        <begin position="717"/>
        <end position="726"/>
    </location>
</feature>